<keyword evidence="7" id="KW-0809">Transit peptide</keyword>
<dbReference type="RefSeq" id="XP_027110468.2">
    <property type="nucleotide sequence ID" value="XM_027254667.2"/>
</dbReference>
<dbReference type="OrthoDB" id="17530at2759"/>
<protein>
    <submittedName>
        <fullName evidence="13">Mitochondrial intermediate peptidase, mitochondrial isoform X1</fullName>
    </submittedName>
</protein>
<keyword evidence="6 10" id="KW-0862">Zinc</keyword>
<evidence type="ECO:0000256" key="3">
    <source>
        <dbReference type="ARBA" id="ARBA00022670"/>
    </source>
</evidence>
<evidence type="ECO:0000256" key="6">
    <source>
        <dbReference type="ARBA" id="ARBA00022833"/>
    </source>
</evidence>
<evidence type="ECO:0000256" key="2">
    <source>
        <dbReference type="ARBA" id="ARBA00006040"/>
    </source>
</evidence>
<dbReference type="AlphaFoldDB" id="A0A6P6W509"/>
<organism evidence="12 13">
    <name type="scientific">Coffea arabica</name>
    <name type="common">Arabian coffee</name>
    <dbReference type="NCBI Taxonomy" id="13443"/>
    <lineage>
        <taxon>Eukaryota</taxon>
        <taxon>Viridiplantae</taxon>
        <taxon>Streptophyta</taxon>
        <taxon>Embryophyta</taxon>
        <taxon>Tracheophyta</taxon>
        <taxon>Spermatophyta</taxon>
        <taxon>Magnoliopsida</taxon>
        <taxon>eudicotyledons</taxon>
        <taxon>Gunneridae</taxon>
        <taxon>Pentapetalae</taxon>
        <taxon>asterids</taxon>
        <taxon>lamiids</taxon>
        <taxon>Gentianales</taxon>
        <taxon>Rubiaceae</taxon>
        <taxon>Ixoroideae</taxon>
        <taxon>Gardenieae complex</taxon>
        <taxon>Bertiereae - Coffeeae clade</taxon>
        <taxon>Coffeeae</taxon>
        <taxon>Coffea</taxon>
    </lineage>
</organism>
<evidence type="ECO:0000256" key="1">
    <source>
        <dbReference type="ARBA" id="ARBA00004173"/>
    </source>
</evidence>
<comment type="similarity">
    <text evidence="2 10">Belongs to the peptidase M3 family.</text>
</comment>
<evidence type="ECO:0000256" key="7">
    <source>
        <dbReference type="ARBA" id="ARBA00022946"/>
    </source>
</evidence>
<gene>
    <name evidence="13" type="primary">LOC113730163</name>
</gene>
<proteinExistence type="inferred from homology"/>
<accession>A0A6P6W509</accession>
<keyword evidence="3 10" id="KW-0645">Protease</keyword>
<evidence type="ECO:0000256" key="5">
    <source>
        <dbReference type="ARBA" id="ARBA00022801"/>
    </source>
</evidence>
<evidence type="ECO:0000313" key="13">
    <source>
        <dbReference type="RefSeq" id="XP_027110468.2"/>
    </source>
</evidence>
<comment type="cofactor">
    <cofactor evidence="10">
        <name>Zn(2+)</name>
        <dbReference type="ChEBI" id="CHEBI:29105"/>
    </cofactor>
    <text evidence="10">Binds 1 zinc ion.</text>
</comment>
<dbReference type="PANTHER" id="PTHR11804:SF79">
    <property type="entry name" value="MITOCHONDRIAL INTERMEDIATE PEPTIDASE"/>
    <property type="match status" value="1"/>
</dbReference>
<keyword evidence="12" id="KW-1185">Reference proteome</keyword>
<sequence length="728" mass="82079">MSTLFRRRSLAAYVYGHVLNSHKVHTSTAPLLQETGLYGFNHLKTPKGFQRFVEDAIERSNELVTFISGMPSAPEIIGAMDEISDTVCSVIDSAELCRATHPDREFVEEASEASLRINEYIHHLNTNHCLYMAVVKAEQDSHLLNEEAQRVAHHLRLDLEKAGIHLPSEQLDRANQLNMEIVQLCREFNENIINDPGHMDIFPASHIPKKLHHLARPIYRTTSGAFGGSAWSMTNMKEKGFRLPTDPNTLSSILQWVSDAEIRKTAYIQGNSAPLGNLGVLDKLIAARHEFAQSLQKFDIVSNALFWMHMQIMGHSSYADLAVHSSMASSPDIVLSFLLEMSEIVRPRADEEFKTIWNFKREKSGQLYGDLEPWDETYFTAIMKSAVYDLDSSVVASFFPLSQCLEGLKVLAESLFGVTFHHIPLAPGESWHPDVIKVALHHPDEGDLGYLYLDLKSRKNKHPVCAHFAIKGGRRLSETDYQLPIVALVCNFLGSKPASLLNHWEVETLFHEFGHALHSLLSRTDYQHFSGTRVVIDFAETPSNLFQYYAWDFRILKTFARHYSTGDVIPEDLVKSIRGAKDMFSGTELQRQIFYALIDQKLFGEEASSIRDTASIVAELKRQHTSWKHVDGTHWHTRFGHLASYGAGYYSYLYAKCFAATIWQKICEEDPLSLAAGSAIRHKFLQHGGAKDPGDILNDLAGKGILNSRYGGIVPDITSLSHEMELKN</sequence>
<dbReference type="PANTHER" id="PTHR11804">
    <property type="entry name" value="PROTEASE M3 THIMET OLIGOPEPTIDASE-RELATED"/>
    <property type="match status" value="1"/>
</dbReference>
<evidence type="ECO:0000259" key="11">
    <source>
        <dbReference type="Pfam" id="PF01432"/>
    </source>
</evidence>
<dbReference type="SUPFAM" id="SSF55486">
    <property type="entry name" value="Metalloproteases ('zincins'), catalytic domain"/>
    <property type="match status" value="1"/>
</dbReference>
<dbReference type="Gene3D" id="3.40.390.10">
    <property type="entry name" value="Collagenase (Catalytic Domain)"/>
    <property type="match status" value="1"/>
</dbReference>
<evidence type="ECO:0000256" key="10">
    <source>
        <dbReference type="RuleBase" id="RU003435"/>
    </source>
</evidence>
<keyword evidence="9" id="KW-0496">Mitochondrion</keyword>
<dbReference type="GO" id="GO:0006508">
    <property type="term" value="P:proteolysis"/>
    <property type="evidence" value="ECO:0007669"/>
    <property type="project" value="UniProtKB-KW"/>
</dbReference>
<keyword evidence="4 10" id="KW-0479">Metal-binding</keyword>
<dbReference type="InterPro" id="IPR045090">
    <property type="entry name" value="Pept_M3A_M3B"/>
</dbReference>
<dbReference type="Gene3D" id="1.10.1370.10">
    <property type="entry name" value="Neurolysin, domain 3"/>
    <property type="match status" value="1"/>
</dbReference>
<dbReference type="GeneID" id="113730163"/>
<reference evidence="13" key="2">
    <citation type="submission" date="2025-08" db="UniProtKB">
        <authorList>
            <consortium name="RefSeq"/>
        </authorList>
    </citation>
    <scope>IDENTIFICATION</scope>
    <source>
        <tissue evidence="13">Leaves</tissue>
    </source>
</reference>
<dbReference type="InterPro" id="IPR033851">
    <property type="entry name" value="M3A_MIP"/>
</dbReference>
<dbReference type="GO" id="GO:0006518">
    <property type="term" value="P:peptide metabolic process"/>
    <property type="evidence" value="ECO:0007669"/>
    <property type="project" value="TreeGrafter"/>
</dbReference>
<dbReference type="GO" id="GO:0005739">
    <property type="term" value="C:mitochondrion"/>
    <property type="evidence" value="ECO:0007669"/>
    <property type="project" value="UniProtKB-SubCell"/>
</dbReference>
<keyword evidence="8 10" id="KW-0482">Metalloprotease</keyword>
<dbReference type="GO" id="GO:0004222">
    <property type="term" value="F:metalloendopeptidase activity"/>
    <property type="evidence" value="ECO:0007669"/>
    <property type="project" value="InterPro"/>
</dbReference>
<dbReference type="Proteomes" id="UP001652660">
    <property type="component" value="Chromosome 2e"/>
</dbReference>
<feature type="domain" description="Peptidase M3A/M3B catalytic" evidence="11">
    <location>
        <begin position="311"/>
        <end position="703"/>
    </location>
</feature>
<dbReference type="InterPro" id="IPR001567">
    <property type="entry name" value="Pept_M3A_M3B_dom"/>
</dbReference>
<reference evidence="12" key="1">
    <citation type="journal article" date="2025" name="Foods">
        <title>Unveiling the Microbial Signatures of Arabica Coffee Cherries: Insights into Ripeness Specific Diversity, Functional Traits, and Implications for Quality and Safety.</title>
        <authorList>
            <consortium name="RefSeq"/>
            <person name="Tenea G.N."/>
            <person name="Cifuentes V."/>
            <person name="Reyes P."/>
            <person name="Cevallos-Vallejos M."/>
        </authorList>
    </citation>
    <scope>NUCLEOTIDE SEQUENCE [LARGE SCALE GENOMIC DNA]</scope>
</reference>
<evidence type="ECO:0000313" key="12">
    <source>
        <dbReference type="Proteomes" id="UP001652660"/>
    </source>
</evidence>
<dbReference type="Pfam" id="PF01432">
    <property type="entry name" value="Peptidase_M3"/>
    <property type="match status" value="1"/>
</dbReference>
<evidence type="ECO:0000256" key="9">
    <source>
        <dbReference type="ARBA" id="ARBA00023128"/>
    </source>
</evidence>
<dbReference type="GO" id="GO:0046872">
    <property type="term" value="F:metal ion binding"/>
    <property type="evidence" value="ECO:0007669"/>
    <property type="project" value="UniProtKB-UniRule"/>
</dbReference>
<dbReference type="CDD" id="cd06457">
    <property type="entry name" value="M3A_MIP"/>
    <property type="match status" value="1"/>
</dbReference>
<evidence type="ECO:0000256" key="4">
    <source>
        <dbReference type="ARBA" id="ARBA00022723"/>
    </source>
</evidence>
<name>A0A6P6W509_COFAR</name>
<keyword evidence="5 10" id="KW-0378">Hydrolase</keyword>
<dbReference type="InterPro" id="IPR024077">
    <property type="entry name" value="Neurolysin/TOP_dom2"/>
</dbReference>
<evidence type="ECO:0000256" key="8">
    <source>
        <dbReference type="ARBA" id="ARBA00023049"/>
    </source>
</evidence>
<comment type="subcellular location">
    <subcellularLocation>
        <location evidence="1">Mitochondrion</location>
    </subcellularLocation>
</comment>
<dbReference type="InterPro" id="IPR024079">
    <property type="entry name" value="MetalloPept_cat_dom_sf"/>
</dbReference>